<evidence type="ECO:0000313" key="2">
    <source>
        <dbReference type="Proteomes" id="UP000710849"/>
    </source>
</evidence>
<keyword evidence="2" id="KW-1185">Reference proteome</keyword>
<dbReference type="RefSeq" id="XP_038727420.1">
    <property type="nucleotide sequence ID" value="XM_038881688.1"/>
</dbReference>
<reference evidence="1 2" key="1">
    <citation type="journal article" date="2020" name="Genome Biol. Evol.">
        <title>Comparative genomics of Sclerotiniaceae.</title>
        <authorList>
            <person name="Valero Jimenez C.A."/>
            <person name="Steentjes M."/>
            <person name="Scholten O.E."/>
            <person name="Van Kan J.A.L."/>
        </authorList>
    </citation>
    <scope>NUCLEOTIDE SEQUENCE [LARGE SCALE GENOMIC DNA]</scope>
    <source>
        <strain evidence="1 2">MUCL 94</strain>
    </source>
</reference>
<dbReference type="GeneID" id="62154761"/>
<organism evidence="1 2">
    <name type="scientific">Botrytis byssoidea</name>
    <dbReference type="NCBI Taxonomy" id="139641"/>
    <lineage>
        <taxon>Eukaryota</taxon>
        <taxon>Fungi</taxon>
        <taxon>Dikarya</taxon>
        <taxon>Ascomycota</taxon>
        <taxon>Pezizomycotina</taxon>
        <taxon>Leotiomycetes</taxon>
        <taxon>Helotiales</taxon>
        <taxon>Sclerotiniaceae</taxon>
        <taxon>Botrytis</taxon>
    </lineage>
</organism>
<comment type="caution">
    <text evidence="1">The sequence shown here is derived from an EMBL/GenBank/DDBJ whole genome shotgun (WGS) entry which is preliminary data.</text>
</comment>
<protein>
    <submittedName>
        <fullName evidence="1">Uncharacterized protein</fullName>
    </submittedName>
</protein>
<dbReference type="EMBL" id="RCSW01000034">
    <property type="protein sequence ID" value="KAF7921882.1"/>
    <property type="molecule type" value="Genomic_DNA"/>
</dbReference>
<sequence>MSNSAPPVISPPYLPGDHAQWTTNGNYLYVIVQSTRMEGTHGFEYMVRPPQHSTSDRVMSRAREEDLRVFARVTLSIGG</sequence>
<dbReference type="Proteomes" id="UP000710849">
    <property type="component" value="Unassembled WGS sequence"/>
</dbReference>
<accession>A0A9P5HSU9</accession>
<name>A0A9P5HSU9_9HELO</name>
<proteinExistence type="predicted"/>
<gene>
    <name evidence="1" type="ORF">EAE97_011173</name>
</gene>
<dbReference type="AlphaFoldDB" id="A0A9P5HSU9"/>
<evidence type="ECO:0000313" key="1">
    <source>
        <dbReference type="EMBL" id="KAF7921882.1"/>
    </source>
</evidence>